<evidence type="ECO:0008006" key="3">
    <source>
        <dbReference type="Google" id="ProtNLM"/>
    </source>
</evidence>
<protein>
    <recommendedName>
        <fullName evidence="3">Secreted protein</fullName>
    </recommendedName>
</protein>
<dbReference type="AlphaFoldDB" id="G0TXC7"/>
<feature type="signal peptide" evidence="1">
    <location>
        <begin position="1"/>
        <end position="20"/>
    </location>
</feature>
<evidence type="ECO:0000313" key="2">
    <source>
        <dbReference type="EMBL" id="CCC48617.1"/>
    </source>
</evidence>
<accession>G0TXC7</accession>
<name>G0TXC7_TRYVY</name>
<feature type="chain" id="PRO_5003410179" description="Secreted protein" evidence="1">
    <location>
        <begin position="21"/>
        <end position="116"/>
    </location>
</feature>
<organism evidence="2">
    <name type="scientific">Trypanosoma vivax (strain Y486)</name>
    <dbReference type="NCBI Taxonomy" id="1055687"/>
    <lineage>
        <taxon>Eukaryota</taxon>
        <taxon>Discoba</taxon>
        <taxon>Euglenozoa</taxon>
        <taxon>Kinetoplastea</taxon>
        <taxon>Metakinetoplastina</taxon>
        <taxon>Trypanosomatida</taxon>
        <taxon>Trypanosomatidae</taxon>
        <taxon>Trypanosoma</taxon>
        <taxon>Duttonella</taxon>
    </lineage>
</organism>
<dbReference type="VEuPathDB" id="TriTrypDB:TvY486_0604080"/>
<sequence length="116" mass="13272">MPLVSHLLVVEFCLMVHQWAQLDVYSCRSWCIGGEAVLGGREGYCSEFHRWHLLQVNGHTFSLCGHKRIGVRSVCMRCSKYVLLRLLLPPLGLPFVAPMVSWHLKVLCTPIWQLLV</sequence>
<evidence type="ECO:0000256" key="1">
    <source>
        <dbReference type="SAM" id="SignalP"/>
    </source>
</evidence>
<keyword evidence="1" id="KW-0732">Signal</keyword>
<dbReference type="EMBL" id="HE573022">
    <property type="protein sequence ID" value="CCC48617.1"/>
    <property type="molecule type" value="Genomic_DNA"/>
</dbReference>
<reference evidence="2" key="1">
    <citation type="journal article" date="2012" name="Proc. Natl. Acad. Sci. U.S.A.">
        <title>Antigenic diversity is generated by distinct evolutionary mechanisms in African trypanosome species.</title>
        <authorList>
            <person name="Jackson A.P."/>
            <person name="Berry A."/>
            <person name="Aslett M."/>
            <person name="Allison H.C."/>
            <person name="Burton P."/>
            <person name="Vavrova-Anderson J."/>
            <person name="Brown R."/>
            <person name="Browne H."/>
            <person name="Corton N."/>
            <person name="Hauser H."/>
            <person name="Gamble J."/>
            <person name="Gilderthorp R."/>
            <person name="Marcello L."/>
            <person name="McQuillan J."/>
            <person name="Otto T.D."/>
            <person name="Quail M.A."/>
            <person name="Sanders M.J."/>
            <person name="van Tonder A."/>
            <person name="Ginger M.L."/>
            <person name="Field M.C."/>
            <person name="Barry J.D."/>
            <person name="Hertz-Fowler C."/>
            <person name="Berriman M."/>
        </authorList>
    </citation>
    <scope>NUCLEOTIDE SEQUENCE</scope>
    <source>
        <strain evidence="2">Y486</strain>
    </source>
</reference>
<proteinExistence type="predicted"/>
<gene>
    <name evidence="2" type="ORF">TVY486_0604080</name>
</gene>